<feature type="transmembrane region" description="Helical" evidence="6">
    <location>
        <begin position="527"/>
        <end position="549"/>
    </location>
</feature>
<keyword evidence="3 6" id="KW-1133">Transmembrane helix</keyword>
<evidence type="ECO:0000313" key="8">
    <source>
        <dbReference type="Proteomes" id="UP000821837"/>
    </source>
</evidence>
<name>A0A9D4PWG2_RHISA</name>
<feature type="region of interest" description="Disordered" evidence="5">
    <location>
        <begin position="264"/>
        <end position="300"/>
    </location>
</feature>
<dbReference type="PANTHER" id="PTHR10283:SF82">
    <property type="entry name" value="SOLUTE CARRIER FAMILY 13 MEMBER 2"/>
    <property type="match status" value="1"/>
</dbReference>
<dbReference type="GO" id="GO:0015141">
    <property type="term" value="F:succinate transmembrane transporter activity"/>
    <property type="evidence" value="ECO:0007669"/>
    <property type="project" value="TreeGrafter"/>
</dbReference>
<feature type="transmembrane region" description="Helical" evidence="6">
    <location>
        <begin position="73"/>
        <end position="92"/>
    </location>
</feature>
<dbReference type="Proteomes" id="UP000821837">
    <property type="component" value="Unassembled WGS sequence"/>
</dbReference>
<evidence type="ECO:0008006" key="9">
    <source>
        <dbReference type="Google" id="ProtNLM"/>
    </source>
</evidence>
<protein>
    <recommendedName>
        <fullName evidence="9">Na+/dicarboxylate, Na+/tricarboxylate and phosphate transporter</fullName>
    </recommendedName>
</protein>
<evidence type="ECO:0000256" key="3">
    <source>
        <dbReference type="ARBA" id="ARBA00022989"/>
    </source>
</evidence>
<feature type="region of interest" description="Disordered" evidence="5">
    <location>
        <begin position="323"/>
        <end position="393"/>
    </location>
</feature>
<evidence type="ECO:0000256" key="4">
    <source>
        <dbReference type="ARBA" id="ARBA00023136"/>
    </source>
</evidence>
<reference evidence="7" key="2">
    <citation type="submission" date="2021-09" db="EMBL/GenBank/DDBJ databases">
        <authorList>
            <person name="Jia N."/>
            <person name="Wang J."/>
            <person name="Shi W."/>
            <person name="Du L."/>
            <person name="Sun Y."/>
            <person name="Zhan W."/>
            <person name="Jiang J."/>
            <person name="Wang Q."/>
            <person name="Zhang B."/>
            <person name="Ji P."/>
            <person name="Sakyi L.B."/>
            <person name="Cui X."/>
            <person name="Yuan T."/>
            <person name="Jiang B."/>
            <person name="Yang W."/>
            <person name="Lam T.T.-Y."/>
            <person name="Chang Q."/>
            <person name="Ding S."/>
            <person name="Wang X."/>
            <person name="Zhu J."/>
            <person name="Ruan X."/>
            <person name="Zhao L."/>
            <person name="Wei J."/>
            <person name="Que T."/>
            <person name="Du C."/>
            <person name="Cheng J."/>
            <person name="Dai P."/>
            <person name="Han X."/>
            <person name="Huang E."/>
            <person name="Gao Y."/>
            <person name="Liu J."/>
            <person name="Shao H."/>
            <person name="Ye R."/>
            <person name="Li L."/>
            <person name="Wei W."/>
            <person name="Wang X."/>
            <person name="Wang C."/>
            <person name="Huo Q."/>
            <person name="Li W."/>
            <person name="Guo W."/>
            <person name="Chen H."/>
            <person name="Chen S."/>
            <person name="Zhou L."/>
            <person name="Zhou L."/>
            <person name="Ni X."/>
            <person name="Tian J."/>
            <person name="Zhou Y."/>
            <person name="Sheng Y."/>
            <person name="Liu T."/>
            <person name="Pan Y."/>
            <person name="Xia L."/>
            <person name="Li J."/>
            <person name="Zhao F."/>
            <person name="Cao W."/>
        </authorList>
    </citation>
    <scope>NUCLEOTIDE SEQUENCE</scope>
    <source>
        <strain evidence="7">Rsan-2018</strain>
        <tissue evidence="7">Larvae</tissue>
    </source>
</reference>
<evidence type="ECO:0000256" key="6">
    <source>
        <dbReference type="SAM" id="Phobius"/>
    </source>
</evidence>
<dbReference type="VEuPathDB" id="VectorBase:RSAN_040672"/>
<dbReference type="EMBL" id="JABSTV010001250">
    <property type="protein sequence ID" value="KAH7956951.1"/>
    <property type="molecule type" value="Genomic_DNA"/>
</dbReference>
<evidence type="ECO:0000313" key="7">
    <source>
        <dbReference type="EMBL" id="KAH7956951.1"/>
    </source>
</evidence>
<proteinExistence type="predicted"/>
<dbReference type="VEuPathDB" id="VectorBase:RSAN_036945"/>
<keyword evidence="8" id="KW-1185">Reference proteome</keyword>
<feature type="transmembrane region" description="Helical" evidence="6">
    <location>
        <begin position="36"/>
        <end position="53"/>
    </location>
</feature>
<gene>
    <name evidence="7" type="ORF">HPB52_013916</name>
</gene>
<comment type="caution">
    <text evidence="7">The sequence shown here is derived from an EMBL/GenBank/DDBJ whole genome shotgun (WGS) entry which is preliminary data.</text>
</comment>
<dbReference type="VEuPathDB" id="VectorBase:RSAN_050652"/>
<keyword evidence="2 6" id="KW-0812">Transmembrane</keyword>
<evidence type="ECO:0000256" key="5">
    <source>
        <dbReference type="SAM" id="MobiDB-lite"/>
    </source>
</evidence>
<feature type="region of interest" description="Disordered" evidence="5">
    <location>
        <begin position="664"/>
        <end position="700"/>
    </location>
</feature>
<organism evidence="7 8">
    <name type="scientific">Rhipicephalus sanguineus</name>
    <name type="common">Brown dog tick</name>
    <name type="synonym">Ixodes sanguineus</name>
    <dbReference type="NCBI Taxonomy" id="34632"/>
    <lineage>
        <taxon>Eukaryota</taxon>
        <taxon>Metazoa</taxon>
        <taxon>Ecdysozoa</taxon>
        <taxon>Arthropoda</taxon>
        <taxon>Chelicerata</taxon>
        <taxon>Arachnida</taxon>
        <taxon>Acari</taxon>
        <taxon>Parasitiformes</taxon>
        <taxon>Ixodida</taxon>
        <taxon>Ixodoidea</taxon>
        <taxon>Ixodidae</taxon>
        <taxon>Rhipicephalinae</taxon>
        <taxon>Rhipicephalus</taxon>
        <taxon>Rhipicephalus</taxon>
    </lineage>
</organism>
<sequence>MGRRASRDPGRMSISDLAKRWSSGKAETTKRETSGLLNYLIPFYLCPVLYPGTKESKCFYCVLLMMSWWQLRAMPKPVLAFLPAIALPLFGIMGHEQVATNYLSVDVLTALLLLWLVLVSDEVPTVGRLSYALVSRFGSRAGPVLVLLTALTFVASLVLPQSLVAVFVTCLVERLCNFVREEGLQDAQRCLDRAVADDTVGHPCDVDTMMLYEELAVALWKRHKVGFDDHDSIECWDIDRRGNESPEQKRAGGLKRKISILKPSKSAATQDGAGACTPSGTRFADVPPVKEPVPADEAKPLEGKLIRAKRRRQSFADKPRVIEYNERRRVTHDIPPRAASLQEEPNSSRTSTASPRFTPSQQSAGSHRASFAKTPSLTTTGISGGGSSTPGAKFFGRGPSVSLASAPDIVGVAAGGPGVAFAKATSTHESATQGFRPAGSTQRRVSMAAAVRPPREETEFPGAGGRLQARRISIRYPHQALLAGHRSFQRFRSDDRSTASNAMSSFNAPDEEEEDPDEQRLRRNQEVLAALCVCGSMTSVAASIASYWFTPAAEAIAANLDSSSLSFWSWTLITLPVSLTASALSSVCVYYGTLHAHENQLNEDAEDLIRCYAKLKLGRLERCACRPSCFRVTHEVVLSAPSRRDLNTCFLGGIVLLASTALSSRPGARPSSMSPSEFRTNVDVDGDDTPDFRGSGSDRGLSSLTSRLPWGVIVIYGAASVITRVAQTTGVAKVAFDTRFWSQQSDLVKQVLLTIASSLMAEFMNATTLCDAILPMVVSLSTDTEHDALYFGLPVAVGASVNTIMPVSLPLVMLHDVAPVTRKQLILTGAFVKTVVVASILVSMNTTGEYVLNSSRQFNNTESLQTLLLG</sequence>
<dbReference type="GO" id="GO:0005886">
    <property type="term" value="C:plasma membrane"/>
    <property type="evidence" value="ECO:0007669"/>
    <property type="project" value="TreeGrafter"/>
</dbReference>
<feature type="transmembrane region" description="Helical" evidence="6">
    <location>
        <begin position="99"/>
        <end position="118"/>
    </location>
</feature>
<accession>A0A9D4PWG2</accession>
<feature type="transmembrane region" description="Helical" evidence="6">
    <location>
        <begin position="825"/>
        <end position="844"/>
    </location>
</feature>
<comment type="subcellular location">
    <subcellularLocation>
        <location evidence="1">Membrane</location>
        <topology evidence="1">Multi-pass membrane protein</topology>
    </subcellularLocation>
</comment>
<feature type="compositionally biased region" description="Polar residues" evidence="5">
    <location>
        <begin position="343"/>
        <end position="365"/>
    </location>
</feature>
<dbReference type="PANTHER" id="PTHR10283">
    <property type="entry name" value="SOLUTE CARRIER FAMILY 13 MEMBER"/>
    <property type="match status" value="1"/>
</dbReference>
<dbReference type="AlphaFoldDB" id="A0A9D4PWG2"/>
<evidence type="ECO:0000256" key="1">
    <source>
        <dbReference type="ARBA" id="ARBA00004141"/>
    </source>
</evidence>
<feature type="transmembrane region" description="Helical" evidence="6">
    <location>
        <begin position="788"/>
        <end position="813"/>
    </location>
</feature>
<feature type="compositionally biased region" description="Basic and acidic residues" evidence="5">
    <location>
        <begin position="323"/>
        <end position="335"/>
    </location>
</feature>
<evidence type="ECO:0000256" key="2">
    <source>
        <dbReference type="ARBA" id="ARBA00022692"/>
    </source>
</evidence>
<dbReference type="GO" id="GO:0015137">
    <property type="term" value="F:citrate transmembrane transporter activity"/>
    <property type="evidence" value="ECO:0007669"/>
    <property type="project" value="TreeGrafter"/>
</dbReference>
<feature type="transmembrane region" description="Helical" evidence="6">
    <location>
        <begin position="708"/>
        <end position="726"/>
    </location>
</feature>
<feature type="transmembrane region" description="Helical" evidence="6">
    <location>
        <begin position="144"/>
        <end position="172"/>
    </location>
</feature>
<reference evidence="7" key="1">
    <citation type="journal article" date="2020" name="Cell">
        <title>Large-Scale Comparative Analyses of Tick Genomes Elucidate Their Genetic Diversity and Vector Capacities.</title>
        <authorList>
            <consortium name="Tick Genome and Microbiome Consortium (TIGMIC)"/>
            <person name="Jia N."/>
            <person name="Wang J."/>
            <person name="Shi W."/>
            <person name="Du L."/>
            <person name="Sun Y."/>
            <person name="Zhan W."/>
            <person name="Jiang J.F."/>
            <person name="Wang Q."/>
            <person name="Zhang B."/>
            <person name="Ji P."/>
            <person name="Bell-Sakyi L."/>
            <person name="Cui X.M."/>
            <person name="Yuan T.T."/>
            <person name="Jiang B.G."/>
            <person name="Yang W.F."/>
            <person name="Lam T.T."/>
            <person name="Chang Q.C."/>
            <person name="Ding S.J."/>
            <person name="Wang X.J."/>
            <person name="Zhu J.G."/>
            <person name="Ruan X.D."/>
            <person name="Zhao L."/>
            <person name="Wei J.T."/>
            <person name="Ye R.Z."/>
            <person name="Que T.C."/>
            <person name="Du C.H."/>
            <person name="Zhou Y.H."/>
            <person name="Cheng J.X."/>
            <person name="Dai P.F."/>
            <person name="Guo W.B."/>
            <person name="Han X.H."/>
            <person name="Huang E.J."/>
            <person name="Li L.F."/>
            <person name="Wei W."/>
            <person name="Gao Y.C."/>
            <person name="Liu J.Z."/>
            <person name="Shao H.Z."/>
            <person name="Wang X."/>
            <person name="Wang C.C."/>
            <person name="Yang T.C."/>
            <person name="Huo Q.B."/>
            <person name="Li W."/>
            <person name="Chen H.Y."/>
            <person name="Chen S.E."/>
            <person name="Zhou L.G."/>
            <person name="Ni X.B."/>
            <person name="Tian J.H."/>
            <person name="Sheng Y."/>
            <person name="Liu T."/>
            <person name="Pan Y.S."/>
            <person name="Xia L.Y."/>
            <person name="Li J."/>
            <person name="Zhao F."/>
            <person name="Cao W.C."/>
        </authorList>
    </citation>
    <scope>NUCLEOTIDE SEQUENCE</scope>
    <source>
        <strain evidence="7">Rsan-2018</strain>
    </source>
</reference>
<feature type="region of interest" description="Disordered" evidence="5">
    <location>
        <begin position="499"/>
        <end position="520"/>
    </location>
</feature>
<feature type="transmembrane region" description="Helical" evidence="6">
    <location>
        <begin position="569"/>
        <end position="591"/>
    </location>
</feature>
<keyword evidence="4 6" id="KW-0472">Membrane</keyword>